<dbReference type="AlphaFoldDB" id="A0AAU7BSG6"/>
<gene>
    <name evidence="1" type="ORF">ABGB03_14635</name>
</gene>
<name>A0AAU7BSG6_9FLAO</name>
<dbReference type="EMBL" id="CP157199">
    <property type="protein sequence ID" value="XBG61086.1"/>
    <property type="molecule type" value="Genomic_DNA"/>
</dbReference>
<protein>
    <submittedName>
        <fullName evidence="1">Uncharacterized protein</fullName>
    </submittedName>
</protein>
<sequence length="233" mass="27366">MSFLHKYDFLEAFNMDQILHHSFSSKNGTIDGEGVEVILENLEVCHYVSDQSEKSLILQYLEPKIIQYEIELASINDSINNLLKTDSLYEWKTTTHRYFFYYLKRKIEALKLWVEEKRVYYSVKTTDSQKLTMSQIALKCYYSGVQITRHNGDAIANRYRYNSGEKLYQKYTHFCDPINRKGSPSSPVTRKKFLNKIALLESVIKLLPKEFNSRAKDELKALKNLFKAESENL</sequence>
<dbReference type="RefSeq" id="WP_347923363.1">
    <property type="nucleotide sequence ID" value="NZ_CP157199.1"/>
</dbReference>
<reference evidence="1" key="1">
    <citation type="submission" date="2024-05" db="EMBL/GenBank/DDBJ databases">
        <title>Pontimicrobium maritimus sp. nov., isolated form sea water.</title>
        <authorList>
            <person name="Muhammad N."/>
            <person name="Vuong T.Q."/>
            <person name="Han H.L."/>
            <person name="Kim S.-G."/>
        </authorList>
    </citation>
    <scope>NUCLEOTIDE SEQUENCE</scope>
    <source>
        <strain evidence="1">SW4</strain>
    </source>
</reference>
<proteinExistence type="predicted"/>
<organism evidence="1">
    <name type="scientific">Pontimicrobium sp. SW4</name>
    <dbReference type="NCBI Taxonomy" id="3153519"/>
    <lineage>
        <taxon>Bacteria</taxon>
        <taxon>Pseudomonadati</taxon>
        <taxon>Bacteroidota</taxon>
        <taxon>Flavobacteriia</taxon>
        <taxon>Flavobacteriales</taxon>
        <taxon>Flavobacteriaceae</taxon>
        <taxon>Pontimicrobium</taxon>
    </lineage>
</organism>
<evidence type="ECO:0000313" key="1">
    <source>
        <dbReference type="EMBL" id="XBG61086.1"/>
    </source>
</evidence>
<accession>A0AAU7BSG6</accession>